<accession>S7T323</accession>
<evidence type="ECO:0000256" key="10">
    <source>
        <dbReference type="SAM" id="Coils"/>
    </source>
</evidence>
<evidence type="ECO:0000256" key="3">
    <source>
        <dbReference type="ARBA" id="ARBA00007971"/>
    </source>
</evidence>
<evidence type="ECO:0000259" key="13">
    <source>
        <dbReference type="Pfam" id="PF01514"/>
    </source>
</evidence>
<dbReference type="NCBIfam" id="TIGR00206">
    <property type="entry name" value="fliF"/>
    <property type="match status" value="1"/>
</dbReference>
<dbReference type="InterPro" id="IPR043427">
    <property type="entry name" value="YscJ/FliF"/>
</dbReference>
<reference evidence="15 16" key="1">
    <citation type="journal article" date="2013" name="Genome Announc.">
        <title>Draft genome sequences for three mercury-methylating, sulfate-reducing bacteria.</title>
        <authorList>
            <person name="Brown S.D."/>
            <person name="Hurt R.A.Jr."/>
            <person name="Gilmour C.C."/>
            <person name="Elias D.A."/>
        </authorList>
    </citation>
    <scope>NUCLEOTIDE SEQUENCE [LARGE SCALE GENOMIC DNA]</scope>
    <source>
        <strain evidence="15 16">DSM 16529</strain>
    </source>
</reference>
<evidence type="ECO:0000259" key="14">
    <source>
        <dbReference type="Pfam" id="PF08345"/>
    </source>
</evidence>
<keyword evidence="6 12" id="KW-1133">Transmembrane helix</keyword>
<evidence type="ECO:0000256" key="2">
    <source>
        <dbReference type="ARBA" id="ARBA00004651"/>
    </source>
</evidence>
<keyword evidence="4" id="KW-1003">Cell membrane</keyword>
<dbReference type="RefSeq" id="WP_020887810.1">
    <property type="nucleotide sequence ID" value="NZ_ATHI01000030.1"/>
</dbReference>
<keyword evidence="15" id="KW-0969">Cilium</keyword>
<dbReference type="STRING" id="1121439.dsat_1113"/>
<evidence type="ECO:0000313" key="15">
    <source>
        <dbReference type="EMBL" id="EPR30986.1"/>
    </source>
</evidence>
<dbReference type="AlphaFoldDB" id="S7T323"/>
<organism evidence="15 16">
    <name type="scientific">Alkalidesulfovibrio alkalitolerans DSM 16529</name>
    <dbReference type="NCBI Taxonomy" id="1121439"/>
    <lineage>
        <taxon>Bacteria</taxon>
        <taxon>Pseudomonadati</taxon>
        <taxon>Thermodesulfobacteriota</taxon>
        <taxon>Desulfovibrionia</taxon>
        <taxon>Desulfovibrionales</taxon>
        <taxon>Desulfovibrionaceae</taxon>
        <taxon>Alkalidesulfovibrio</taxon>
    </lineage>
</organism>
<dbReference type="InterPro" id="IPR000067">
    <property type="entry name" value="FlgMring_FliF"/>
</dbReference>
<feature type="transmembrane region" description="Helical" evidence="12">
    <location>
        <begin position="441"/>
        <end position="463"/>
    </location>
</feature>
<dbReference type="PATRIC" id="fig|1121439.3.peg.2489"/>
<keyword evidence="15" id="KW-0282">Flagellum</keyword>
<evidence type="ECO:0000256" key="11">
    <source>
        <dbReference type="SAM" id="MobiDB-lite"/>
    </source>
</evidence>
<sequence length="533" mass="59361">MAPFIDNTLAKLSGYWQKRTVSQRILIGGLAASVVFAFILMIYFLNRPDWKILYSNLHSEDANRVVSMLQAQKIPYKLDDNGSSILVPSDQVYEVRLKIAGEGAVHGQGLGFELFDDVKIGQTDFVQRINYQRALQGELARTIMEFPEVERARVHLSIPAKSLFIEDDMPPSASVILQMREGQKLGQKQLMAVSNLVASAVEGLSKSNITIADTRGQVLYQPDADDSMAGMSMAQMEYRMNIEKTLERRIEQLLLPITGAPGKIVARVNADVDYSQRTITREVYDPASAVVRSETRSEESTLGRANIEGGVPDPNFRGDGFNGSLSTQESNRETRTTNFEINKESYQIVDSVGELKRLTIAVIVDGTYQEVGADGERVFAPRSEQQLAQIRQLVQNAVGFDPARGDSIEVTSVSFGEPDLFAEPSLLQTMMEYMQRLGKPFLNGLLIFLFLIMVVRPVILALIKPRVAEEEMEELVGLPGVEERLALEEGVEEEALDLQRRLENAKAQALQLSEQDMDQAVAVLKIWLKQEAA</sequence>
<dbReference type="InterPro" id="IPR045851">
    <property type="entry name" value="AMP-bd_C_sf"/>
</dbReference>
<dbReference type="PANTHER" id="PTHR30046">
    <property type="entry name" value="FLAGELLAR M-RING PROTEIN"/>
    <property type="match status" value="1"/>
</dbReference>
<feature type="coiled-coil region" evidence="10">
    <location>
        <begin position="488"/>
        <end position="515"/>
    </location>
</feature>
<keyword evidence="15" id="KW-0966">Cell projection</keyword>
<dbReference type="EMBL" id="ATHI01000030">
    <property type="protein sequence ID" value="EPR30986.1"/>
    <property type="molecule type" value="Genomic_DNA"/>
</dbReference>
<evidence type="ECO:0000256" key="8">
    <source>
        <dbReference type="ARBA" id="ARBA00023143"/>
    </source>
</evidence>
<gene>
    <name evidence="15" type="ORF">dsat_1113</name>
</gene>
<dbReference type="GO" id="GO:0009431">
    <property type="term" value="C:bacterial-type flagellum basal body, MS ring"/>
    <property type="evidence" value="ECO:0007669"/>
    <property type="project" value="InterPro"/>
</dbReference>
<dbReference type="Gene3D" id="3.30.300.30">
    <property type="match status" value="1"/>
</dbReference>
<comment type="caution">
    <text evidence="15">The sequence shown here is derived from an EMBL/GenBank/DDBJ whole genome shotgun (WGS) entry which is preliminary data.</text>
</comment>
<feature type="region of interest" description="Disordered" evidence="11">
    <location>
        <begin position="290"/>
        <end position="334"/>
    </location>
</feature>
<evidence type="ECO:0000256" key="1">
    <source>
        <dbReference type="ARBA" id="ARBA00004117"/>
    </source>
</evidence>
<dbReference type="PRINTS" id="PR01009">
    <property type="entry name" value="FLGMRINGFLIF"/>
</dbReference>
<dbReference type="GO" id="GO:0071973">
    <property type="term" value="P:bacterial-type flagellum-dependent cell motility"/>
    <property type="evidence" value="ECO:0007669"/>
    <property type="project" value="InterPro"/>
</dbReference>
<evidence type="ECO:0000256" key="7">
    <source>
        <dbReference type="ARBA" id="ARBA00023136"/>
    </source>
</evidence>
<dbReference type="InterPro" id="IPR013556">
    <property type="entry name" value="Flag_M-ring_C"/>
</dbReference>
<feature type="domain" description="Flagellar M-ring N-terminal" evidence="13">
    <location>
        <begin position="46"/>
        <end position="220"/>
    </location>
</feature>
<comment type="function">
    <text evidence="9">The M ring may be actively involved in energy transduction.</text>
</comment>
<dbReference type="Proteomes" id="UP000014975">
    <property type="component" value="Unassembled WGS sequence"/>
</dbReference>
<protein>
    <recommendedName>
        <fullName evidence="9">Flagellar M-ring protein</fullName>
    </recommendedName>
</protein>
<feature type="transmembrane region" description="Helical" evidence="12">
    <location>
        <begin position="25"/>
        <end position="45"/>
    </location>
</feature>
<keyword evidence="16" id="KW-1185">Reference proteome</keyword>
<comment type="similarity">
    <text evidence="3 9">Belongs to the FliF family.</text>
</comment>
<keyword evidence="7 12" id="KW-0472">Membrane</keyword>
<dbReference type="eggNOG" id="COG1766">
    <property type="taxonomic scope" value="Bacteria"/>
</dbReference>
<evidence type="ECO:0000256" key="4">
    <source>
        <dbReference type="ARBA" id="ARBA00022475"/>
    </source>
</evidence>
<evidence type="ECO:0000256" key="9">
    <source>
        <dbReference type="PIRNR" id="PIRNR004862"/>
    </source>
</evidence>
<evidence type="ECO:0000256" key="5">
    <source>
        <dbReference type="ARBA" id="ARBA00022692"/>
    </source>
</evidence>
<comment type="subcellular location">
    <subcellularLocation>
        <location evidence="1 9">Bacterial flagellum basal body</location>
    </subcellularLocation>
    <subcellularLocation>
        <location evidence="2">Cell membrane</location>
        <topology evidence="2">Multi-pass membrane protein</topology>
    </subcellularLocation>
</comment>
<evidence type="ECO:0000256" key="12">
    <source>
        <dbReference type="SAM" id="Phobius"/>
    </source>
</evidence>
<dbReference type="Pfam" id="PF01514">
    <property type="entry name" value="YscJ_FliF"/>
    <property type="match status" value="1"/>
</dbReference>
<proteinExistence type="inferred from homology"/>
<dbReference type="InterPro" id="IPR006182">
    <property type="entry name" value="FliF_N_dom"/>
</dbReference>
<dbReference type="PIRSF" id="PIRSF004862">
    <property type="entry name" value="FliF"/>
    <property type="match status" value="1"/>
</dbReference>
<dbReference type="OrthoDB" id="9807026at2"/>
<dbReference type="Pfam" id="PF08345">
    <property type="entry name" value="YscJ_FliF_C"/>
    <property type="match status" value="1"/>
</dbReference>
<dbReference type="GO" id="GO:0003774">
    <property type="term" value="F:cytoskeletal motor activity"/>
    <property type="evidence" value="ECO:0007669"/>
    <property type="project" value="InterPro"/>
</dbReference>
<dbReference type="GO" id="GO:0005886">
    <property type="term" value="C:plasma membrane"/>
    <property type="evidence" value="ECO:0007669"/>
    <property type="project" value="UniProtKB-SubCell"/>
</dbReference>
<keyword evidence="5 12" id="KW-0812">Transmembrane</keyword>
<keyword evidence="8 9" id="KW-0975">Bacterial flagellum</keyword>
<evidence type="ECO:0000313" key="16">
    <source>
        <dbReference type="Proteomes" id="UP000014975"/>
    </source>
</evidence>
<feature type="domain" description="Flagellar M-ring C-terminal" evidence="14">
    <location>
        <begin position="261"/>
        <end position="415"/>
    </location>
</feature>
<evidence type="ECO:0000256" key="6">
    <source>
        <dbReference type="ARBA" id="ARBA00022989"/>
    </source>
</evidence>
<name>S7T323_9BACT</name>
<keyword evidence="10" id="KW-0175">Coiled coil</keyword>
<dbReference type="PANTHER" id="PTHR30046:SF0">
    <property type="entry name" value="FLAGELLAR M-RING PROTEIN"/>
    <property type="match status" value="1"/>
</dbReference>